<protein>
    <submittedName>
        <fullName evidence="1">Uncharacterized protein</fullName>
    </submittedName>
</protein>
<name>A0A976N2E9_9VIRU</name>
<reference evidence="1" key="1">
    <citation type="submission" date="2022-02" db="EMBL/GenBank/DDBJ databases">
        <title>Towards deciphering the DNA virus diversity associated with rodent species in the families Cricetidae and Heteromyidae.</title>
        <authorList>
            <person name="Lund M."/>
            <person name="Larsen B.B."/>
            <person name="Gryseels S."/>
            <person name="Kraberger S."/>
            <person name="Rowsey D.M."/>
            <person name="Steger L."/>
            <person name="Yule K.M."/>
            <person name="Upham N.S."/>
            <person name="Worobey M."/>
            <person name="Van Doorslaer K."/>
            <person name="Varsani A."/>
        </authorList>
    </citation>
    <scope>NUCLEOTIDE SEQUENCE</scope>
    <source>
        <strain evidence="1">NeonRodF1_47</strain>
    </source>
</reference>
<dbReference type="EMBL" id="OM869706">
    <property type="protein sequence ID" value="UPW41989.1"/>
    <property type="molecule type" value="Genomic_DNA"/>
</dbReference>
<proteinExistence type="predicted"/>
<accession>A0A976N2E9</accession>
<organism evidence="1">
    <name type="scientific">Dipodfec virus RodF1_47</name>
    <dbReference type="NCBI Taxonomy" id="2929298"/>
    <lineage>
        <taxon>Viruses</taxon>
        <taxon>Monodnaviria</taxon>
        <taxon>Sangervirae</taxon>
        <taxon>Phixviricota</taxon>
        <taxon>Malgrandaviricetes</taxon>
        <taxon>Petitvirales</taxon>
        <taxon>Microviridae</taxon>
    </lineage>
</organism>
<sequence>MQENITESKTQKINLPYFELYDCVLRDYRNALSRCIVNYTENLSAQEKGDNINEYFKTLHLQTYLVQQLQGLDNFIQNYSEMSVPIDSEKF</sequence>
<evidence type="ECO:0000313" key="1">
    <source>
        <dbReference type="EMBL" id="UPW41989.1"/>
    </source>
</evidence>